<reference evidence="14" key="1">
    <citation type="journal article" date="2019" name="Int. J. Syst. Evol. Microbiol.">
        <title>The Global Catalogue of Microorganisms (GCM) 10K type strain sequencing project: providing services to taxonomists for standard genome sequencing and annotation.</title>
        <authorList>
            <consortium name="The Broad Institute Genomics Platform"/>
            <consortium name="The Broad Institute Genome Sequencing Center for Infectious Disease"/>
            <person name="Wu L."/>
            <person name="Ma J."/>
        </authorList>
    </citation>
    <scope>NUCLEOTIDE SEQUENCE [LARGE SCALE GENOMIC DNA]</scope>
    <source>
        <strain evidence="14">JCM 31890</strain>
    </source>
</reference>
<organism evidence="13 14">
    <name type="scientific">Acidovorax lacteus</name>
    <dbReference type="NCBI Taxonomy" id="1924988"/>
    <lineage>
        <taxon>Bacteria</taxon>
        <taxon>Pseudomonadati</taxon>
        <taxon>Pseudomonadota</taxon>
        <taxon>Betaproteobacteria</taxon>
        <taxon>Burkholderiales</taxon>
        <taxon>Comamonadaceae</taxon>
        <taxon>Acidovorax</taxon>
    </lineage>
</organism>
<dbReference type="Pfam" id="PF00742">
    <property type="entry name" value="Homoserine_dh"/>
    <property type="match status" value="1"/>
</dbReference>
<dbReference type="InterPro" id="IPR005106">
    <property type="entry name" value="Asp/hSer_DH_NAD-bd"/>
</dbReference>
<feature type="domain" description="Homoserine dehydrogenase catalytic" evidence="11">
    <location>
        <begin position="159"/>
        <end position="352"/>
    </location>
</feature>
<feature type="domain" description="Aspartate/homoserine dehydrogenase NAD-binding" evidence="12">
    <location>
        <begin position="32"/>
        <end position="149"/>
    </location>
</feature>
<keyword evidence="9" id="KW-0486">Methionine biosynthesis</keyword>
<dbReference type="RefSeq" id="WP_345067415.1">
    <property type="nucleotide sequence ID" value="NZ_BAABEX010000031.1"/>
</dbReference>
<dbReference type="PROSITE" id="PS01042">
    <property type="entry name" value="HOMOSER_DHGENASE"/>
    <property type="match status" value="1"/>
</dbReference>
<evidence type="ECO:0000313" key="14">
    <source>
        <dbReference type="Proteomes" id="UP001501788"/>
    </source>
</evidence>
<comment type="caution">
    <text evidence="13">The sequence shown here is derived from an EMBL/GenBank/DDBJ whole genome shotgun (WGS) entry which is preliminary data.</text>
</comment>
<dbReference type="InterPro" id="IPR019811">
    <property type="entry name" value="HDH_CS"/>
</dbReference>
<evidence type="ECO:0000256" key="5">
    <source>
        <dbReference type="ARBA" id="ARBA00013376"/>
    </source>
</evidence>
<gene>
    <name evidence="13" type="ORF">GCM10023090_31140</name>
</gene>
<keyword evidence="7" id="KW-0791">Threonine biosynthesis</keyword>
<evidence type="ECO:0000256" key="4">
    <source>
        <dbReference type="ARBA" id="ARBA00013213"/>
    </source>
</evidence>
<dbReference type="PANTHER" id="PTHR43331:SF1">
    <property type="entry name" value="HOMOSERINE DEHYDROGENASE"/>
    <property type="match status" value="1"/>
</dbReference>
<comment type="similarity">
    <text evidence="3 10">Belongs to the homoserine dehydrogenase family.</text>
</comment>
<dbReference type="SUPFAM" id="SSF55347">
    <property type="entry name" value="Glyceraldehyde-3-phosphate dehydrogenase-like, C-terminal domain"/>
    <property type="match status" value="1"/>
</dbReference>
<comment type="pathway">
    <text evidence="2">Amino-acid biosynthesis; L-methionine biosynthesis via de novo pathway; L-homoserine from L-aspartate: step 3/3.</text>
</comment>
<dbReference type="Proteomes" id="UP001501788">
    <property type="component" value="Unassembled WGS sequence"/>
</dbReference>
<keyword evidence="6" id="KW-0028">Amino-acid biosynthesis</keyword>
<evidence type="ECO:0000256" key="6">
    <source>
        <dbReference type="ARBA" id="ARBA00022605"/>
    </source>
</evidence>
<dbReference type="NCBIfam" id="NF004976">
    <property type="entry name" value="PRK06349.1"/>
    <property type="match status" value="1"/>
</dbReference>
<protein>
    <recommendedName>
        <fullName evidence="5">Homoserine dehydrogenase</fullName>
        <ecNumber evidence="4">1.1.1.3</ecNumber>
    </recommendedName>
</protein>
<proteinExistence type="inferred from homology"/>
<dbReference type="InterPro" id="IPR036291">
    <property type="entry name" value="NAD(P)-bd_dom_sf"/>
</dbReference>
<evidence type="ECO:0000313" key="13">
    <source>
        <dbReference type="EMBL" id="GAA4430148.1"/>
    </source>
</evidence>
<dbReference type="Gene3D" id="3.40.50.720">
    <property type="entry name" value="NAD(P)-binding Rossmann-like Domain"/>
    <property type="match status" value="1"/>
</dbReference>
<evidence type="ECO:0000259" key="12">
    <source>
        <dbReference type="Pfam" id="PF03447"/>
    </source>
</evidence>
<dbReference type="Gene3D" id="3.30.360.10">
    <property type="entry name" value="Dihydrodipicolinate Reductase, domain 2"/>
    <property type="match status" value="1"/>
</dbReference>
<dbReference type="EC" id="1.1.1.3" evidence="4"/>
<dbReference type="Pfam" id="PF03447">
    <property type="entry name" value="NAD_binding_3"/>
    <property type="match status" value="1"/>
</dbReference>
<comment type="pathway">
    <text evidence="1">Amino-acid biosynthesis; L-threonine biosynthesis; L-threonine from L-aspartate: step 3/5.</text>
</comment>
<evidence type="ECO:0000256" key="8">
    <source>
        <dbReference type="ARBA" id="ARBA00023002"/>
    </source>
</evidence>
<sequence>MYHDPDLHPAPAPLPAATHGMGISTLRVGLIGLGTVGLGTLELLARQAALVARRAGRPVAVTQVAVRNVARARSLVPAGVAVHADPLALATDPSVDVLVEVAGGTTGALQWVQAALAAGKPVVTANKALLAEHGPALAALARAHGTPLLCEAAVAGCIPVLKALAEGLAGNRILALQGIVNGTSNYILSRMQDAGLDFSAALAEAQALGYAEADPALDVGGGDAAHKLAVLASLAWGVPVPLAHIAVQGIAHLQAADAAAAALLGGRLRLLARAEPLGTLLCAHPQAEPDTPPEALRLSVQPVLVAQAEPLAAVHGVRNAVQITGDACGPVLLTGAGAGAGPTASAVVADLVDLARGHTARAHAWAASQQGQPAASAPLAAEPHLLRVPLDHADERAARSLLPAVLAALEAAGVPLLRLQRLAHGGRLHWLLRTRACSAAAVQAAAAQIATLPGVAGPCTALPVLGTLADLV</sequence>
<evidence type="ECO:0000259" key="11">
    <source>
        <dbReference type="Pfam" id="PF00742"/>
    </source>
</evidence>
<accession>A0ABP8LIA5</accession>
<evidence type="ECO:0000256" key="2">
    <source>
        <dbReference type="ARBA" id="ARBA00005062"/>
    </source>
</evidence>
<dbReference type="InterPro" id="IPR001342">
    <property type="entry name" value="HDH_cat"/>
</dbReference>
<keyword evidence="8" id="KW-0560">Oxidoreductase</keyword>
<dbReference type="EMBL" id="BAABEX010000031">
    <property type="protein sequence ID" value="GAA4430148.1"/>
    <property type="molecule type" value="Genomic_DNA"/>
</dbReference>
<evidence type="ECO:0000256" key="3">
    <source>
        <dbReference type="ARBA" id="ARBA00006753"/>
    </source>
</evidence>
<evidence type="ECO:0000256" key="9">
    <source>
        <dbReference type="ARBA" id="ARBA00023167"/>
    </source>
</evidence>
<dbReference type="SUPFAM" id="SSF51735">
    <property type="entry name" value="NAD(P)-binding Rossmann-fold domains"/>
    <property type="match status" value="1"/>
</dbReference>
<dbReference type="PANTHER" id="PTHR43331">
    <property type="entry name" value="HOMOSERINE DEHYDROGENASE"/>
    <property type="match status" value="1"/>
</dbReference>
<keyword evidence="14" id="KW-1185">Reference proteome</keyword>
<name>A0ABP8LIA5_9BURK</name>
<evidence type="ECO:0000256" key="1">
    <source>
        <dbReference type="ARBA" id="ARBA00005056"/>
    </source>
</evidence>
<evidence type="ECO:0000256" key="10">
    <source>
        <dbReference type="RuleBase" id="RU004171"/>
    </source>
</evidence>
<dbReference type="Gene3D" id="3.30.70.260">
    <property type="match status" value="1"/>
</dbReference>
<evidence type="ECO:0000256" key="7">
    <source>
        <dbReference type="ARBA" id="ARBA00022697"/>
    </source>
</evidence>